<proteinExistence type="predicted"/>
<reference evidence="2 3" key="1">
    <citation type="journal article" date="2011" name="PLoS Pathog.">
        <title>Endophytic Life Strategies Decoded by Genome and Transcriptome Analyses of the Mutualistic Root Symbiont Piriformospora indica.</title>
        <authorList>
            <person name="Zuccaro A."/>
            <person name="Lahrmann U."/>
            <person name="Guldener U."/>
            <person name="Langen G."/>
            <person name="Pfiffi S."/>
            <person name="Biedenkopf D."/>
            <person name="Wong P."/>
            <person name="Samans B."/>
            <person name="Grimm C."/>
            <person name="Basiewicz M."/>
            <person name="Murat C."/>
            <person name="Martin F."/>
            <person name="Kogel K.H."/>
        </authorList>
    </citation>
    <scope>NUCLEOTIDE SEQUENCE [LARGE SCALE GENOMIC DNA]</scope>
    <source>
        <strain evidence="2 3">DSM 11827</strain>
    </source>
</reference>
<dbReference type="InParanoid" id="G4TVG1"/>
<dbReference type="Gene3D" id="1.20.1280.50">
    <property type="match status" value="1"/>
</dbReference>
<dbReference type="Pfam" id="PF12937">
    <property type="entry name" value="F-box-like"/>
    <property type="match status" value="1"/>
</dbReference>
<dbReference type="OMA" id="CICMISA"/>
<dbReference type="SUPFAM" id="SSF81383">
    <property type="entry name" value="F-box domain"/>
    <property type="match status" value="1"/>
</dbReference>
<dbReference type="InterPro" id="IPR036047">
    <property type="entry name" value="F-box-like_dom_sf"/>
</dbReference>
<dbReference type="OrthoDB" id="3174109at2759"/>
<gene>
    <name evidence="2" type="ORF">PIIN_09289</name>
</gene>
<feature type="domain" description="F-box" evidence="1">
    <location>
        <begin position="1"/>
        <end position="48"/>
    </location>
</feature>
<dbReference type="CDD" id="cd09917">
    <property type="entry name" value="F-box_SF"/>
    <property type="match status" value="1"/>
</dbReference>
<sequence>MPTINDLPTELILAIFAFMDPKTMITASSACRQWYKLYSLPEQQYKVTQHRYSVADGPPNDEWPASRRLEALRAHQARWRTLSWAKSHTFNNDTRDQWECFSGVYGRANRFQNCITFNKAPSVIVNSDESMWSINVPIPIRDFCMDSYQDLVVVMNAENQRSRRDVHFLSMKDGKPHPCAKYPMVSEDISSVWPYDSGCMIEIYGEHVIILFRGHIYPTMEARSRTSVLIIWNWITGDKTMHLSSSGGNLIDSFCFLSPGHVLVGRRRLEASTPSAQSSLEVYSFGKGLRHVTMRRFQLPQLSSDIYLTFLELLCQAVPTPNHHAWRPFYTSPSDCICMISAFYSSWDSHRCMNYIVFTSTFLKAFPDEEINSEIIDMGGFRHISTVSWKDWSPQVRVTSWNSERSVFKAVTCGTRIVRRIQAGTVGRYRIQICDFNPYVYSQVKGALDVDKRETEIVTRKKLARFRFDLFRRVDRTESNVKQSEDIATVIYKYIDSVHSPLDPIFMEPIDYGLPYLEVTTVEDFEVRYVMMDFENIYLLSDNGVRVLSF</sequence>
<accession>G4TVG1</accession>
<evidence type="ECO:0000259" key="1">
    <source>
        <dbReference type="PROSITE" id="PS50181"/>
    </source>
</evidence>
<evidence type="ECO:0000313" key="3">
    <source>
        <dbReference type="Proteomes" id="UP000007148"/>
    </source>
</evidence>
<organism evidence="2 3">
    <name type="scientific">Serendipita indica (strain DSM 11827)</name>
    <name type="common">Root endophyte fungus</name>
    <name type="synonym">Piriformospora indica</name>
    <dbReference type="NCBI Taxonomy" id="1109443"/>
    <lineage>
        <taxon>Eukaryota</taxon>
        <taxon>Fungi</taxon>
        <taxon>Dikarya</taxon>
        <taxon>Basidiomycota</taxon>
        <taxon>Agaricomycotina</taxon>
        <taxon>Agaricomycetes</taxon>
        <taxon>Sebacinales</taxon>
        <taxon>Serendipitaceae</taxon>
        <taxon>Serendipita</taxon>
    </lineage>
</organism>
<keyword evidence="3" id="KW-1185">Reference proteome</keyword>
<dbReference type="eggNOG" id="ENOG502SJQ6">
    <property type="taxonomic scope" value="Eukaryota"/>
</dbReference>
<evidence type="ECO:0000313" key="2">
    <source>
        <dbReference type="EMBL" id="CCA75304.1"/>
    </source>
</evidence>
<dbReference type="HOGENOM" id="CLU_007279_3_0_1"/>
<dbReference type="InterPro" id="IPR001810">
    <property type="entry name" value="F-box_dom"/>
</dbReference>
<name>G4TVG1_SERID</name>
<dbReference type="PROSITE" id="PS50181">
    <property type="entry name" value="FBOX"/>
    <property type="match status" value="1"/>
</dbReference>
<protein>
    <recommendedName>
        <fullName evidence="1">F-box domain-containing protein</fullName>
    </recommendedName>
</protein>
<dbReference type="Proteomes" id="UP000007148">
    <property type="component" value="Unassembled WGS sequence"/>
</dbReference>
<dbReference type="EMBL" id="CAFZ01000427">
    <property type="protein sequence ID" value="CCA75304.1"/>
    <property type="molecule type" value="Genomic_DNA"/>
</dbReference>
<dbReference type="AlphaFoldDB" id="G4TVG1"/>
<comment type="caution">
    <text evidence="2">The sequence shown here is derived from an EMBL/GenBank/DDBJ whole genome shotgun (WGS) entry which is preliminary data.</text>
</comment>